<evidence type="ECO:0000313" key="12">
    <source>
        <dbReference type="Proteomes" id="UP001465755"/>
    </source>
</evidence>
<organism evidence="11 12">
    <name type="scientific">Symbiochloris irregularis</name>
    <dbReference type="NCBI Taxonomy" id="706552"/>
    <lineage>
        <taxon>Eukaryota</taxon>
        <taxon>Viridiplantae</taxon>
        <taxon>Chlorophyta</taxon>
        <taxon>core chlorophytes</taxon>
        <taxon>Trebouxiophyceae</taxon>
        <taxon>Trebouxiales</taxon>
        <taxon>Trebouxiaceae</taxon>
        <taxon>Symbiochloris</taxon>
    </lineage>
</organism>
<dbReference type="InterPro" id="IPR036770">
    <property type="entry name" value="Ankyrin_rpt-contain_sf"/>
</dbReference>
<evidence type="ECO:0000256" key="7">
    <source>
        <dbReference type="ARBA" id="ARBA00030621"/>
    </source>
</evidence>
<keyword evidence="3" id="KW-0597">Phosphoprotein</keyword>
<name>A0AAW1PW70_9CHLO</name>
<protein>
    <recommendedName>
        <fullName evidence="2">NF-kappa-B inhibitor-like protein 1</fullName>
    </recommendedName>
    <alternativeName>
        <fullName evidence="7">Inhibitor of kappa B-like protein</fullName>
    </alternativeName>
    <alternativeName>
        <fullName evidence="8">Nuclear factor of kappa light polypeptide gene enhancer in B-cells inhibitor-like 1</fullName>
    </alternativeName>
</protein>
<evidence type="ECO:0000256" key="2">
    <source>
        <dbReference type="ARBA" id="ARBA00014259"/>
    </source>
</evidence>
<dbReference type="Gene3D" id="1.25.40.20">
    <property type="entry name" value="Ankyrin repeat-containing domain"/>
    <property type="match status" value="2"/>
</dbReference>
<dbReference type="AlphaFoldDB" id="A0AAW1PW70"/>
<accession>A0AAW1PW70</accession>
<evidence type="ECO:0000256" key="10">
    <source>
        <dbReference type="SAM" id="MobiDB-lite"/>
    </source>
</evidence>
<feature type="repeat" description="ANK" evidence="9">
    <location>
        <begin position="184"/>
        <end position="216"/>
    </location>
</feature>
<comment type="caution">
    <text evidence="11">The sequence shown here is derived from an EMBL/GenBank/DDBJ whole genome shotgun (WGS) entry which is preliminary data.</text>
</comment>
<evidence type="ECO:0000256" key="6">
    <source>
        <dbReference type="ARBA" id="ARBA00023242"/>
    </source>
</evidence>
<feature type="compositionally biased region" description="Polar residues" evidence="10">
    <location>
        <begin position="234"/>
        <end position="252"/>
    </location>
</feature>
<comment type="subcellular location">
    <subcellularLocation>
        <location evidence="1">Nucleus</location>
    </subcellularLocation>
</comment>
<keyword evidence="6" id="KW-0539">Nucleus</keyword>
<evidence type="ECO:0000256" key="5">
    <source>
        <dbReference type="ARBA" id="ARBA00023043"/>
    </source>
</evidence>
<keyword evidence="4" id="KW-0677">Repeat</keyword>
<dbReference type="InterPro" id="IPR002110">
    <property type="entry name" value="Ankyrin_rpt"/>
</dbReference>
<evidence type="ECO:0000256" key="1">
    <source>
        <dbReference type="ARBA" id="ARBA00004123"/>
    </source>
</evidence>
<feature type="region of interest" description="Disordered" evidence="10">
    <location>
        <begin position="13"/>
        <end position="54"/>
    </location>
</feature>
<dbReference type="SUPFAM" id="SSF48403">
    <property type="entry name" value="Ankyrin repeat"/>
    <property type="match status" value="1"/>
</dbReference>
<dbReference type="PANTHER" id="PTHR15263">
    <property type="entry name" value="I-KAPPA-B-LIKE PROTEIN IKBL"/>
    <property type="match status" value="1"/>
</dbReference>
<dbReference type="SMART" id="SM00248">
    <property type="entry name" value="ANK"/>
    <property type="match status" value="2"/>
</dbReference>
<proteinExistence type="predicted"/>
<dbReference type="PROSITE" id="PS50297">
    <property type="entry name" value="ANK_REP_REGION"/>
    <property type="match status" value="2"/>
</dbReference>
<dbReference type="PROSITE" id="PS50088">
    <property type="entry name" value="ANK_REPEAT"/>
    <property type="match status" value="2"/>
</dbReference>
<gene>
    <name evidence="11" type="ORF">WJX73_007168</name>
</gene>
<feature type="region of interest" description="Disordered" evidence="10">
    <location>
        <begin position="212"/>
        <end position="252"/>
    </location>
</feature>
<feature type="repeat" description="ANK" evidence="9">
    <location>
        <begin position="151"/>
        <end position="183"/>
    </location>
</feature>
<feature type="compositionally biased region" description="Polar residues" evidence="10">
    <location>
        <begin position="26"/>
        <end position="41"/>
    </location>
</feature>
<dbReference type="PANTHER" id="PTHR15263:SF1">
    <property type="entry name" value="NF-KAPPA-B INHIBITOR-LIKE PROTEIN 1"/>
    <property type="match status" value="1"/>
</dbReference>
<dbReference type="EMBL" id="JALJOQ010000008">
    <property type="protein sequence ID" value="KAK9812247.1"/>
    <property type="molecule type" value="Genomic_DNA"/>
</dbReference>
<dbReference type="PRINTS" id="PR01415">
    <property type="entry name" value="ANKYRIN"/>
</dbReference>
<reference evidence="11 12" key="1">
    <citation type="journal article" date="2024" name="Nat. Commun.">
        <title>Phylogenomics reveals the evolutionary origins of lichenization in chlorophyte algae.</title>
        <authorList>
            <person name="Puginier C."/>
            <person name="Libourel C."/>
            <person name="Otte J."/>
            <person name="Skaloud P."/>
            <person name="Haon M."/>
            <person name="Grisel S."/>
            <person name="Petersen M."/>
            <person name="Berrin J.G."/>
            <person name="Delaux P.M."/>
            <person name="Dal Grande F."/>
            <person name="Keller J."/>
        </authorList>
    </citation>
    <scope>NUCLEOTIDE SEQUENCE [LARGE SCALE GENOMIC DNA]</scope>
    <source>
        <strain evidence="11 12">SAG 2036</strain>
    </source>
</reference>
<keyword evidence="5 9" id="KW-0040">ANK repeat</keyword>
<evidence type="ECO:0000256" key="9">
    <source>
        <dbReference type="PROSITE-ProRule" id="PRU00023"/>
    </source>
</evidence>
<dbReference type="GO" id="GO:0005634">
    <property type="term" value="C:nucleus"/>
    <property type="evidence" value="ECO:0007669"/>
    <property type="project" value="UniProtKB-SubCell"/>
</dbReference>
<evidence type="ECO:0000256" key="8">
    <source>
        <dbReference type="ARBA" id="ARBA00030802"/>
    </source>
</evidence>
<feature type="compositionally biased region" description="Basic and acidic residues" evidence="10">
    <location>
        <begin position="217"/>
        <end position="233"/>
    </location>
</feature>
<feature type="compositionally biased region" description="Basic and acidic residues" evidence="10">
    <location>
        <begin position="13"/>
        <end position="25"/>
    </location>
</feature>
<evidence type="ECO:0000256" key="4">
    <source>
        <dbReference type="ARBA" id="ARBA00022737"/>
    </source>
</evidence>
<dbReference type="Proteomes" id="UP001465755">
    <property type="component" value="Unassembled WGS sequence"/>
</dbReference>
<evidence type="ECO:0000313" key="11">
    <source>
        <dbReference type="EMBL" id="KAK9812247.1"/>
    </source>
</evidence>
<dbReference type="Pfam" id="PF12796">
    <property type="entry name" value="Ank_2"/>
    <property type="match status" value="1"/>
</dbReference>
<sequence>MSLGSGNFEVASDLKDLFKTGRRPSETSQTSNLKPQTSRTFSETKRRTPQKAMDDFYAEAERNQHRQSESNIRASEESNVKAYYSKRPVDVEVDAFVDDSSELGLHEAASVGDTKAMQRELLLGARLDAEDANGCTALHFAVRNLHAQNITGWTALHEAATTGQEQVIRHLLMLGADVRGKTKEGDTALHKAARWNHLALVQALINAGSDADAVDNLGRRPSDRTSNPERAEEASSSWVPPSRPTSAQVRTQRQSSLADFWETYEARWKLFASASDGSPTVAYNDVPFPGRDAESSLDVMLYGTTDDESKRKRLRKELLRWHPDKFLGTCSSRLRKSDQERIMAQVKEIARMLHTAIKNYS</sequence>
<dbReference type="InterPro" id="IPR038753">
    <property type="entry name" value="NFKBIL1"/>
</dbReference>
<keyword evidence="12" id="KW-1185">Reference proteome</keyword>
<dbReference type="GO" id="GO:0043124">
    <property type="term" value="P:negative regulation of canonical NF-kappaB signal transduction"/>
    <property type="evidence" value="ECO:0007669"/>
    <property type="project" value="InterPro"/>
</dbReference>
<evidence type="ECO:0000256" key="3">
    <source>
        <dbReference type="ARBA" id="ARBA00022553"/>
    </source>
</evidence>